<organism evidence="10 11">
    <name type="scientific">Eiseniibacteriota bacterium</name>
    <dbReference type="NCBI Taxonomy" id="2212470"/>
    <lineage>
        <taxon>Bacteria</taxon>
        <taxon>Candidatus Eiseniibacteriota</taxon>
    </lineage>
</organism>
<keyword evidence="3 8" id="KW-0547">Nucleotide-binding</keyword>
<dbReference type="Gene3D" id="3.30.200.20">
    <property type="entry name" value="Phosphorylase Kinase, domain 1"/>
    <property type="match status" value="1"/>
</dbReference>
<evidence type="ECO:0000256" key="5">
    <source>
        <dbReference type="ARBA" id="ARBA00022840"/>
    </source>
</evidence>
<sequence length="902" mass="96602">MSPAATRQENVSLFWHFCDTSFRRPLDRYADYTIGCRALTLVDGARADLPRPKCTSSAVVNSRHAMPHTISPGTRLGPYEIQSLLGEGGMGEVYRARDSRLARDVAVKVLPGALAADKDRLRRFEREARAAGQLNHPNIMAVHDIGSTEANGGGLPYIVCELLEGTTLRTKLAQGPIPPRKAIQYATQIARGLAAAHAKGTTHRDLKPENIMILPGDHVKILDFGLAKLLQADRTPDDDTGPVAGTLTITGAILGTPSYMSPEQVRDQPSDHRTDIFALGAILYEMLTGRRAFDGPSPADRMTAILQSEPRPLPTEIEDAAPGIGAIIAHALEKSPTDRFDSAGDLAFALSLITGRSGARMEPGSPDTAPAAGPVRPITYRRVTLPEGVVRGARFAPDGQAIAYAASWEGNPLELSWSYPGNPEPRALGHTGTDLLSISSTGEMAVSRDRKGRGGFVFTGMLARMPLGGGAPRDIMDGVWEADFTPDGRRLAIVRDEAGMVRIEFPSGTVLYQTSGWVSSVRFSPDGTRFAFMDHPQRGNDAGTVAVSDLSGNVKRLATGWSSMRGLAWSPDGREVVFAAFRGAAAAGRELYAVDMNGVERHVLRIPGNMTMLDISRQGAALINLESERSRAQLIAGDKRRALTWLDWTLIRSLTPDGSRVLFDETGIGGGDLASAYIRGTDGSPAVRLGEGIAFSLSPDAKWALVGVGHSPTRLVVLPCGAGEPRTIPTGNVEIDDGSWFPDGKSVCCLASEPGGGSRLYRIDLATGARSLLSDEGISYVDCVVSPDGSSVAAHDTDRMLAIFPVDGGPPRQVKGALEYERVVGWSGDQSAIFVFMRGELPARMCRIDLKTGERKLVREISPPDHTGVEGLASLRMTPDASTFAYSYYQALSALYVVEGLL</sequence>
<evidence type="ECO:0000256" key="1">
    <source>
        <dbReference type="ARBA" id="ARBA00022527"/>
    </source>
</evidence>
<dbReference type="EMBL" id="VBOW01000078">
    <property type="protein sequence ID" value="TMQ56791.1"/>
    <property type="molecule type" value="Genomic_DNA"/>
</dbReference>
<feature type="binding site" evidence="8">
    <location>
        <position position="108"/>
    </location>
    <ligand>
        <name>ATP</name>
        <dbReference type="ChEBI" id="CHEBI:30616"/>
    </ligand>
</feature>
<keyword evidence="2" id="KW-0808">Transferase</keyword>
<evidence type="ECO:0000256" key="2">
    <source>
        <dbReference type="ARBA" id="ARBA00022679"/>
    </source>
</evidence>
<dbReference type="InterPro" id="IPR000719">
    <property type="entry name" value="Prot_kinase_dom"/>
</dbReference>
<reference evidence="10 11" key="1">
    <citation type="journal article" date="2019" name="Nat. Microbiol.">
        <title>Mediterranean grassland soil C-N compound turnover is dependent on rainfall and depth, and is mediated by genomically divergent microorganisms.</title>
        <authorList>
            <person name="Diamond S."/>
            <person name="Andeer P.F."/>
            <person name="Li Z."/>
            <person name="Crits-Christoph A."/>
            <person name="Burstein D."/>
            <person name="Anantharaman K."/>
            <person name="Lane K.R."/>
            <person name="Thomas B.C."/>
            <person name="Pan C."/>
            <person name="Northen T.R."/>
            <person name="Banfield J.F."/>
        </authorList>
    </citation>
    <scope>NUCLEOTIDE SEQUENCE [LARGE SCALE GENOMIC DNA]</scope>
    <source>
        <strain evidence="10">WS_6</strain>
    </source>
</reference>
<proteinExistence type="predicted"/>
<dbReference type="AlphaFoldDB" id="A0A538SZI3"/>
<protein>
    <recommendedName>
        <fullName evidence="9">Protein kinase domain-containing protein</fullName>
    </recommendedName>
</protein>
<dbReference type="GO" id="GO:0005524">
    <property type="term" value="F:ATP binding"/>
    <property type="evidence" value="ECO:0007669"/>
    <property type="project" value="UniProtKB-UniRule"/>
</dbReference>
<dbReference type="PROSITE" id="PS00107">
    <property type="entry name" value="PROTEIN_KINASE_ATP"/>
    <property type="match status" value="1"/>
</dbReference>
<evidence type="ECO:0000256" key="8">
    <source>
        <dbReference type="PROSITE-ProRule" id="PRU10141"/>
    </source>
</evidence>
<keyword evidence="5 8" id="KW-0067">ATP-binding</keyword>
<feature type="domain" description="Protein kinase" evidence="9">
    <location>
        <begin position="79"/>
        <end position="353"/>
    </location>
</feature>
<accession>A0A538SZI3</accession>
<dbReference type="PROSITE" id="PS50011">
    <property type="entry name" value="PROTEIN_KINASE_DOM"/>
    <property type="match status" value="1"/>
</dbReference>
<evidence type="ECO:0000313" key="11">
    <source>
        <dbReference type="Proteomes" id="UP000316852"/>
    </source>
</evidence>
<dbReference type="InterPro" id="IPR017441">
    <property type="entry name" value="Protein_kinase_ATP_BS"/>
</dbReference>
<evidence type="ECO:0000256" key="7">
    <source>
        <dbReference type="ARBA" id="ARBA00048679"/>
    </source>
</evidence>
<dbReference type="GO" id="GO:0004674">
    <property type="term" value="F:protein serine/threonine kinase activity"/>
    <property type="evidence" value="ECO:0007669"/>
    <property type="project" value="UniProtKB-KW"/>
</dbReference>
<dbReference type="Proteomes" id="UP000316852">
    <property type="component" value="Unassembled WGS sequence"/>
</dbReference>
<dbReference type="InterPro" id="IPR011659">
    <property type="entry name" value="WD40"/>
</dbReference>
<evidence type="ECO:0000256" key="6">
    <source>
        <dbReference type="ARBA" id="ARBA00047899"/>
    </source>
</evidence>
<evidence type="ECO:0000256" key="4">
    <source>
        <dbReference type="ARBA" id="ARBA00022777"/>
    </source>
</evidence>
<dbReference type="CDD" id="cd14014">
    <property type="entry name" value="STKc_PknB_like"/>
    <property type="match status" value="1"/>
</dbReference>
<dbReference type="Gene3D" id="2.120.10.30">
    <property type="entry name" value="TolB, C-terminal domain"/>
    <property type="match status" value="3"/>
</dbReference>
<evidence type="ECO:0000313" key="10">
    <source>
        <dbReference type="EMBL" id="TMQ56791.1"/>
    </source>
</evidence>
<dbReference type="Pfam" id="PF07676">
    <property type="entry name" value="PD40"/>
    <property type="match status" value="1"/>
</dbReference>
<dbReference type="Gene3D" id="1.10.510.10">
    <property type="entry name" value="Transferase(Phosphotransferase) domain 1"/>
    <property type="match status" value="1"/>
</dbReference>
<dbReference type="SUPFAM" id="SSF56112">
    <property type="entry name" value="Protein kinase-like (PK-like)"/>
    <property type="match status" value="1"/>
</dbReference>
<evidence type="ECO:0000256" key="3">
    <source>
        <dbReference type="ARBA" id="ARBA00022741"/>
    </source>
</evidence>
<dbReference type="Pfam" id="PF00069">
    <property type="entry name" value="Pkinase"/>
    <property type="match status" value="1"/>
</dbReference>
<dbReference type="SUPFAM" id="SSF82171">
    <property type="entry name" value="DPP6 N-terminal domain-like"/>
    <property type="match status" value="1"/>
</dbReference>
<dbReference type="InterPro" id="IPR011042">
    <property type="entry name" value="6-blade_b-propeller_TolB-like"/>
</dbReference>
<dbReference type="SMART" id="SM00220">
    <property type="entry name" value="S_TKc"/>
    <property type="match status" value="1"/>
</dbReference>
<name>A0A538SZI3_UNCEI</name>
<dbReference type="PANTHER" id="PTHR43289">
    <property type="entry name" value="MITOGEN-ACTIVATED PROTEIN KINASE KINASE KINASE 20-RELATED"/>
    <property type="match status" value="1"/>
</dbReference>
<comment type="caution">
    <text evidence="10">The sequence shown here is derived from an EMBL/GenBank/DDBJ whole genome shotgun (WGS) entry which is preliminary data.</text>
</comment>
<dbReference type="PANTHER" id="PTHR43289:SF6">
    <property type="entry name" value="SERINE_THREONINE-PROTEIN KINASE NEKL-3"/>
    <property type="match status" value="1"/>
</dbReference>
<dbReference type="FunFam" id="3.30.200.20:FF:000035">
    <property type="entry name" value="Serine/threonine protein kinase Stk1"/>
    <property type="match status" value="1"/>
</dbReference>
<gene>
    <name evidence="10" type="ORF">E6K76_12175</name>
</gene>
<keyword evidence="4" id="KW-0418">Kinase</keyword>
<dbReference type="InterPro" id="IPR011009">
    <property type="entry name" value="Kinase-like_dom_sf"/>
</dbReference>
<comment type="catalytic activity">
    <reaction evidence="7">
        <text>L-seryl-[protein] + ATP = O-phospho-L-seryl-[protein] + ADP + H(+)</text>
        <dbReference type="Rhea" id="RHEA:17989"/>
        <dbReference type="Rhea" id="RHEA-COMP:9863"/>
        <dbReference type="Rhea" id="RHEA-COMP:11604"/>
        <dbReference type="ChEBI" id="CHEBI:15378"/>
        <dbReference type="ChEBI" id="CHEBI:29999"/>
        <dbReference type="ChEBI" id="CHEBI:30616"/>
        <dbReference type="ChEBI" id="CHEBI:83421"/>
        <dbReference type="ChEBI" id="CHEBI:456216"/>
        <dbReference type="EC" id="2.7.11.1"/>
    </reaction>
</comment>
<comment type="catalytic activity">
    <reaction evidence="6">
        <text>L-threonyl-[protein] + ATP = O-phospho-L-threonyl-[protein] + ADP + H(+)</text>
        <dbReference type="Rhea" id="RHEA:46608"/>
        <dbReference type="Rhea" id="RHEA-COMP:11060"/>
        <dbReference type="Rhea" id="RHEA-COMP:11605"/>
        <dbReference type="ChEBI" id="CHEBI:15378"/>
        <dbReference type="ChEBI" id="CHEBI:30013"/>
        <dbReference type="ChEBI" id="CHEBI:30616"/>
        <dbReference type="ChEBI" id="CHEBI:61977"/>
        <dbReference type="ChEBI" id="CHEBI:456216"/>
        <dbReference type="EC" id="2.7.11.1"/>
    </reaction>
</comment>
<evidence type="ECO:0000259" key="9">
    <source>
        <dbReference type="PROSITE" id="PS50011"/>
    </source>
</evidence>
<keyword evidence="1" id="KW-0723">Serine/threonine-protein kinase</keyword>